<proteinExistence type="inferred from homology"/>
<comment type="similarity">
    <text evidence="1 5">Belongs to the TUBGCP family.</text>
</comment>
<dbReference type="FunFam" id="1.20.120.1900:FF:000013">
    <property type="entry name" value="Spindle pole body component"/>
    <property type="match status" value="1"/>
</dbReference>
<dbReference type="GO" id="GO:0005816">
    <property type="term" value="C:spindle pole body"/>
    <property type="evidence" value="ECO:0007669"/>
    <property type="project" value="UniProtKB-ARBA"/>
</dbReference>
<evidence type="ECO:0000259" key="8">
    <source>
        <dbReference type="Pfam" id="PF17681"/>
    </source>
</evidence>
<accession>A0A423WFJ8</accession>
<dbReference type="Gene3D" id="1.20.120.1900">
    <property type="entry name" value="Gamma-tubulin complex, C-terminal domain"/>
    <property type="match status" value="1"/>
</dbReference>
<dbReference type="InterPro" id="IPR040457">
    <property type="entry name" value="GCP_C"/>
</dbReference>
<comment type="caution">
    <text evidence="9">The sequence shown here is derived from an EMBL/GenBank/DDBJ whole genome shotgun (WGS) entry which is preliminary data.</text>
</comment>
<evidence type="ECO:0000313" key="10">
    <source>
        <dbReference type="Proteomes" id="UP000284375"/>
    </source>
</evidence>
<organism evidence="9 10">
    <name type="scientific">Cytospora chrysosperma</name>
    <name type="common">Cytospora canker fungus</name>
    <name type="synonym">Sphaeria chrysosperma</name>
    <dbReference type="NCBI Taxonomy" id="252740"/>
    <lineage>
        <taxon>Eukaryota</taxon>
        <taxon>Fungi</taxon>
        <taxon>Dikarya</taxon>
        <taxon>Ascomycota</taxon>
        <taxon>Pezizomycotina</taxon>
        <taxon>Sordariomycetes</taxon>
        <taxon>Sordariomycetidae</taxon>
        <taxon>Diaporthales</taxon>
        <taxon>Cytosporaceae</taxon>
        <taxon>Cytospora</taxon>
    </lineage>
</organism>
<dbReference type="GO" id="GO:0051321">
    <property type="term" value="P:meiotic cell cycle"/>
    <property type="evidence" value="ECO:0007669"/>
    <property type="project" value="TreeGrafter"/>
</dbReference>
<dbReference type="PANTHER" id="PTHR19302">
    <property type="entry name" value="GAMMA TUBULIN COMPLEX PROTEIN"/>
    <property type="match status" value="1"/>
</dbReference>
<name>A0A423WFJ8_CYTCH</name>
<dbReference type="InterPro" id="IPR007259">
    <property type="entry name" value="GCP"/>
</dbReference>
<gene>
    <name evidence="9" type="ORF">VSDG_02565</name>
</gene>
<sequence>MASFATEGESVAELFAQPDFWKSSTLLDSPAPLGKDFFDLVVKHKIEPSVQESLTLQDGGYFSLPPDLDSIRLEPTSVELSGELDLEPPSHPSTEADTDTDPWLFQNEATTRNPEYKSWDIFDLPKASLEPATFIAEAGSTAYDAFLASKDNPCGIQSHDCYETLDPRGYSACLLAMSLGRESVLFMWSQDQKTFKPALPFTKVPGYSGESLYSIVQLCTSCGEACRRLRSFVEKTYSSNATSSRVALANALDRLLLVVQDELSCRGLRTKSILQLQSLVRPVYTLLSYFRKLVSKIKPSTSDSDLLSIIYNEAQSAELSELFLRNTMGEILRMVSKPWTDFVEEWIGLKPEDGIQMSRDGSGKGFVKVDTSMWVDDQGFELAEPDYFLDSDNMPTFIPEDVGQTMFETGRNLRFLQSHHPQNPLSSLSHITRDEAPKLEWQYDWDSITRVEQKALAYHHAVSETLRMNRTAEDSWRSVRSGNRGTANDEHVLEFFGKDEAHLQETVLASIARLDRPVDKAETWDHVSKILRANLFSERSKDQTAGAEFTPHWSLLPLLSFGPIVYAQARLVNRECLQLLFREHALREHLQLQRSFQLLGNGMFASRLSNALFNPDMETTERQAAVPRSGVGMGLRLASRENWPPASSELRLALMGVLTDSYHDEHADRGRTDKDHKMPGDLSFGIRDLSPDEMERCMDPGSLEALDFLRMSYHPPQPLLPVITPTILLKYDRIFKLMLRVLRMLSVVDQLFRDISPRLTRWSNPENATFRFRIEAHHFVSNVARYFVDTGIDQPWRRFEAWLDRVEKGFEDSDFTDAPSTVSPDRLGEQHERTLDEIMLALLLRKRQQPVLKLLEEIFTIILQFAKKCRLHAHGAEGSGEGVKDLYKAFRGKVEVFISVCRGMTEKSGYGPKRNGEVGGRAEENSIVMLLLLLDMSNYYTKR</sequence>
<protein>
    <recommendedName>
        <fullName evidence="5">Spindle pole body component</fullName>
    </recommendedName>
</protein>
<feature type="domain" description="Gamma tubulin complex component protein N-terminal" evidence="8">
    <location>
        <begin position="174"/>
        <end position="583"/>
    </location>
</feature>
<dbReference type="GO" id="GO:0043015">
    <property type="term" value="F:gamma-tubulin binding"/>
    <property type="evidence" value="ECO:0007669"/>
    <property type="project" value="InterPro"/>
</dbReference>
<dbReference type="InterPro" id="IPR041470">
    <property type="entry name" value="GCP_N"/>
</dbReference>
<dbReference type="GO" id="GO:0051225">
    <property type="term" value="P:spindle assembly"/>
    <property type="evidence" value="ECO:0007669"/>
    <property type="project" value="TreeGrafter"/>
</dbReference>
<dbReference type="Proteomes" id="UP000284375">
    <property type="component" value="Unassembled WGS sequence"/>
</dbReference>
<evidence type="ECO:0000256" key="5">
    <source>
        <dbReference type="RuleBase" id="RU363050"/>
    </source>
</evidence>
<dbReference type="GO" id="GO:0051011">
    <property type="term" value="F:microtubule minus-end binding"/>
    <property type="evidence" value="ECO:0007669"/>
    <property type="project" value="TreeGrafter"/>
</dbReference>
<evidence type="ECO:0000313" key="9">
    <source>
        <dbReference type="EMBL" id="ROW02133.1"/>
    </source>
</evidence>
<dbReference type="Pfam" id="PF17681">
    <property type="entry name" value="GCP_N_terminal"/>
    <property type="match status" value="1"/>
</dbReference>
<dbReference type="GO" id="GO:0007020">
    <property type="term" value="P:microtubule nucleation"/>
    <property type="evidence" value="ECO:0007669"/>
    <property type="project" value="InterPro"/>
</dbReference>
<dbReference type="GO" id="GO:0000922">
    <property type="term" value="C:spindle pole"/>
    <property type="evidence" value="ECO:0007669"/>
    <property type="project" value="InterPro"/>
</dbReference>
<reference evidence="9 10" key="1">
    <citation type="submission" date="2015-09" db="EMBL/GenBank/DDBJ databases">
        <title>Host preference determinants of Valsa canker pathogens revealed by comparative genomics.</title>
        <authorList>
            <person name="Yin Z."/>
            <person name="Huang L."/>
        </authorList>
    </citation>
    <scope>NUCLEOTIDE SEQUENCE [LARGE SCALE GENOMIC DNA]</scope>
    <source>
        <strain evidence="9 10">YSFL</strain>
    </source>
</reference>
<dbReference type="OrthoDB" id="775571at2759"/>
<dbReference type="PANTHER" id="PTHR19302:SF70">
    <property type="entry name" value="GAMMA-TUBULIN COMPLEX COMPONENT 6"/>
    <property type="match status" value="1"/>
</dbReference>
<evidence type="ECO:0000256" key="3">
    <source>
        <dbReference type="ARBA" id="ARBA00022701"/>
    </source>
</evidence>
<dbReference type="GO" id="GO:0005874">
    <property type="term" value="C:microtubule"/>
    <property type="evidence" value="ECO:0007669"/>
    <property type="project" value="UniProtKB-KW"/>
</dbReference>
<dbReference type="AlphaFoldDB" id="A0A423WFJ8"/>
<comment type="subcellular location">
    <subcellularLocation>
        <location evidence="5">Cytoplasm</location>
        <location evidence="5">Cytoskeleton</location>
        <location evidence="5">Microtubule organizing center</location>
    </subcellularLocation>
</comment>
<dbReference type="EMBL" id="LJZO01000005">
    <property type="protein sequence ID" value="ROW02133.1"/>
    <property type="molecule type" value="Genomic_DNA"/>
</dbReference>
<dbReference type="InterPro" id="IPR042241">
    <property type="entry name" value="GCP_C_sf"/>
</dbReference>
<keyword evidence="2 5" id="KW-0963">Cytoplasm</keyword>
<dbReference type="Pfam" id="PF04130">
    <property type="entry name" value="GCP_C_terminal"/>
    <property type="match status" value="1"/>
</dbReference>
<evidence type="ECO:0000256" key="4">
    <source>
        <dbReference type="ARBA" id="ARBA00023212"/>
    </source>
</evidence>
<evidence type="ECO:0000256" key="2">
    <source>
        <dbReference type="ARBA" id="ARBA00022490"/>
    </source>
</evidence>
<keyword evidence="3 5" id="KW-0493">Microtubule</keyword>
<keyword evidence="10" id="KW-1185">Reference proteome</keyword>
<evidence type="ECO:0000259" key="7">
    <source>
        <dbReference type="Pfam" id="PF04130"/>
    </source>
</evidence>
<feature type="domain" description="Gamma tubulin complex component C-terminal" evidence="7">
    <location>
        <begin position="586"/>
        <end position="940"/>
    </location>
</feature>
<evidence type="ECO:0000256" key="6">
    <source>
        <dbReference type="SAM" id="MobiDB-lite"/>
    </source>
</evidence>
<dbReference type="GO" id="GO:0000278">
    <property type="term" value="P:mitotic cell cycle"/>
    <property type="evidence" value="ECO:0007669"/>
    <property type="project" value="TreeGrafter"/>
</dbReference>
<dbReference type="STRING" id="252740.A0A423WFJ8"/>
<evidence type="ECO:0000256" key="1">
    <source>
        <dbReference type="ARBA" id="ARBA00010337"/>
    </source>
</evidence>
<dbReference type="GO" id="GO:0031122">
    <property type="term" value="P:cytoplasmic microtubule organization"/>
    <property type="evidence" value="ECO:0007669"/>
    <property type="project" value="TreeGrafter"/>
</dbReference>
<dbReference type="GO" id="GO:0000930">
    <property type="term" value="C:gamma-tubulin complex"/>
    <property type="evidence" value="ECO:0007669"/>
    <property type="project" value="TreeGrafter"/>
</dbReference>
<feature type="region of interest" description="Disordered" evidence="6">
    <location>
        <begin position="82"/>
        <end position="101"/>
    </location>
</feature>
<keyword evidence="4 5" id="KW-0206">Cytoskeleton</keyword>